<name>A0A1G6KP04_9FIRM</name>
<reference evidence="2" key="1">
    <citation type="submission" date="2016-10" db="EMBL/GenBank/DDBJ databases">
        <authorList>
            <person name="Varghese N."/>
            <person name="Submissions S."/>
        </authorList>
    </citation>
    <scope>NUCLEOTIDE SEQUENCE [LARGE SCALE GENOMIC DNA]</scope>
    <source>
        <strain evidence="2">DSM 11005</strain>
    </source>
</reference>
<evidence type="ECO:0000313" key="2">
    <source>
        <dbReference type="Proteomes" id="UP000198943"/>
    </source>
</evidence>
<dbReference type="RefSeq" id="WP_093729965.1">
    <property type="nucleotide sequence ID" value="NZ_FMYW01000005.1"/>
</dbReference>
<dbReference type="AlphaFoldDB" id="A0A1G6KP04"/>
<dbReference type="EMBL" id="FMYW01000005">
    <property type="protein sequence ID" value="SDC32704.1"/>
    <property type="molecule type" value="Genomic_DNA"/>
</dbReference>
<protein>
    <submittedName>
        <fullName evidence="1">Uncharacterized protein</fullName>
    </submittedName>
</protein>
<proteinExistence type="predicted"/>
<sequence>MYTHNHISRNHYEKEFYKWLQEERKESEPKSRQMVIELARLELLADVLGFQSSKLFSRLSSDILDTCTEFIKSGVLKEYILSCGSCVIDPLDALKEYMTYITDKLNAERKPKQPRPLLWNNNSVLYVHKGKISCQKNGHNIISTTAVLVSLGNKTVELNVSYCQDCKKFFIGEEEYNAYRRKYGALIGNIRLESHGTCTYTGELLSEASPLRLCGYTVNKTDNLSTETRRYIIAKIINTGIMRKSEVISYLEYFIDHNGRQDRNQAAVEKWRRDLVFTMNYRIEEQDRYRITDIKPYVSHNYYHRVTT</sequence>
<keyword evidence="2" id="KW-1185">Reference proteome</keyword>
<evidence type="ECO:0000313" key="1">
    <source>
        <dbReference type="EMBL" id="SDC32704.1"/>
    </source>
</evidence>
<gene>
    <name evidence="1" type="ORF">SAMN04487864_10522</name>
</gene>
<organism evidence="1 2">
    <name type="scientific">Succiniclasticum ruminis</name>
    <dbReference type="NCBI Taxonomy" id="40841"/>
    <lineage>
        <taxon>Bacteria</taxon>
        <taxon>Bacillati</taxon>
        <taxon>Bacillota</taxon>
        <taxon>Negativicutes</taxon>
        <taxon>Acidaminococcales</taxon>
        <taxon>Acidaminococcaceae</taxon>
        <taxon>Succiniclasticum</taxon>
    </lineage>
</organism>
<dbReference type="OrthoDB" id="2054719at2"/>
<dbReference type="Proteomes" id="UP000198943">
    <property type="component" value="Unassembled WGS sequence"/>
</dbReference>
<accession>A0A1G6KP04</accession>